<dbReference type="NCBIfam" id="TIGR00187">
    <property type="entry name" value="ribE"/>
    <property type="match status" value="1"/>
</dbReference>
<evidence type="ECO:0000259" key="11">
    <source>
        <dbReference type="PROSITE" id="PS51177"/>
    </source>
</evidence>
<feature type="repeat" description="Lumazine-binding" evidence="10">
    <location>
        <begin position="97"/>
        <end position="193"/>
    </location>
</feature>
<sequence length="227" mass="24537">MFTGIIEEVGSVIAVRKGTHSAVLEICADHILEDVHLGDSIAVNGVCLTVTSFQKNRFTADVMHETLNRSSLSDAKPGKRVNLERAMLAGGRFGGHMVSGHIDGTGRIEEIWKDDNAVWYTIQASSRLLRYIVEKGSIAIDGISLTVAKVGTTDFSVSIIPHTAQVTTLGERKRGDLVNLETDLIGKYVERLLTTENGASKTDQADEAKGGTDGGGLTREFLEKYGF</sequence>
<dbReference type="RefSeq" id="WP_177977274.1">
    <property type="nucleotide sequence ID" value="NZ_JAJEPU010000029.1"/>
</dbReference>
<evidence type="ECO:0000256" key="9">
    <source>
        <dbReference type="NCBIfam" id="TIGR00187"/>
    </source>
</evidence>
<dbReference type="PROSITE" id="PS51177">
    <property type="entry name" value="LUMAZINE_BIND"/>
    <property type="match status" value="2"/>
</dbReference>
<comment type="catalytic activity">
    <reaction evidence="1">
        <text>2 6,7-dimethyl-8-(1-D-ribityl)lumazine + H(+) = 5-amino-6-(D-ribitylamino)uracil + riboflavin</text>
        <dbReference type="Rhea" id="RHEA:20772"/>
        <dbReference type="ChEBI" id="CHEBI:15378"/>
        <dbReference type="ChEBI" id="CHEBI:15934"/>
        <dbReference type="ChEBI" id="CHEBI:57986"/>
        <dbReference type="ChEBI" id="CHEBI:58201"/>
        <dbReference type="EC" id="2.5.1.9"/>
    </reaction>
</comment>
<comment type="function">
    <text evidence="2">Catalyzes the dismutation of two molecules of 6,7-dimethyl-8-ribityllumazine, resulting in the formation of riboflavin and 5-amino-6-(D-ribitylamino)uracil.</text>
</comment>
<evidence type="ECO:0000313" key="13">
    <source>
        <dbReference type="Proteomes" id="UP001198962"/>
    </source>
</evidence>
<dbReference type="InterPro" id="IPR017938">
    <property type="entry name" value="Riboflavin_synthase-like_b-brl"/>
</dbReference>
<dbReference type="Proteomes" id="UP001198962">
    <property type="component" value="Unassembled WGS sequence"/>
</dbReference>
<keyword evidence="7 12" id="KW-0808">Transferase</keyword>
<dbReference type="PANTHER" id="PTHR21098:SF12">
    <property type="entry name" value="RIBOFLAVIN SYNTHASE"/>
    <property type="match status" value="1"/>
</dbReference>
<dbReference type="GO" id="GO:0009231">
    <property type="term" value="P:riboflavin biosynthetic process"/>
    <property type="evidence" value="ECO:0007669"/>
    <property type="project" value="UniProtKB-KW"/>
</dbReference>
<dbReference type="FunFam" id="2.40.30.20:FF:000004">
    <property type="entry name" value="Riboflavin synthase, alpha subunit"/>
    <property type="match status" value="1"/>
</dbReference>
<evidence type="ECO:0000256" key="4">
    <source>
        <dbReference type="ARBA" id="ARBA00012827"/>
    </source>
</evidence>
<dbReference type="InterPro" id="IPR026017">
    <property type="entry name" value="Lumazine-bd_dom"/>
</dbReference>
<dbReference type="InterPro" id="IPR001783">
    <property type="entry name" value="Lumazine-bd"/>
</dbReference>
<dbReference type="NCBIfam" id="NF009566">
    <property type="entry name" value="PRK13020.1"/>
    <property type="match status" value="1"/>
</dbReference>
<dbReference type="FunFam" id="2.40.30.20:FF:000014">
    <property type="entry name" value="Riboflavin synthase, alpha subunit"/>
    <property type="match status" value="1"/>
</dbReference>
<dbReference type="CDD" id="cd00402">
    <property type="entry name" value="Riboflavin_synthase_like"/>
    <property type="match status" value="1"/>
</dbReference>
<organism evidence="12 13">
    <name type="scientific">Brotaphodocola catenula</name>
    <dbReference type="NCBI Taxonomy" id="2885361"/>
    <lineage>
        <taxon>Bacteria</taxon>
        <taxon>Bacillati</taxon>
        <taxon>Bacillota</taxon>
        <taxon>Clostridia</taxon>
        <taxon>Lachnospirales</taxon>
        <taxon>Lachnospiraceae</taxon>
        <taxon>Brotaphodocola</taxon>
    </lineage>
</organism>
<keyword evidence="13" id="KW-1185">Reference proteome</keyword>
<dbReference type="Gene3D" id="2.40.30.20">
    <property type="match status" value="2"/>
</dbReference>
<dbReference type="EC" id="2.5.1.9" evidence="4 9"/>
<reference evidence="12" key="1">
    <citation type="submission" date="2021-10" db="EMBL/GenBank/DDBJ databases">
        <title>Anaerobic single-cell dispensing facilitates the cultivation of human gut bacteria.</title>
        <authorList>
            <person name="Afrizal A."/>
        </authorList>
    </citation>
    <scope>NUCLEOTIDE SEQUENCE</scope>
    <source>
        <strain evidence="12">CLA-AA-H274</strain>
    </source>
</reference>
<evidence type="ECO:0000256" key="7">
    <source>
        <dbReference type="ARBA" id="ARBA00022679"/>
    </source>
</evidence>
<dbReference type="GO" id="GO:0004746">
    <property type="term" value="F:riboflavin synthase activity"/>
    <property type="evidence" value="ECO:0007669"/>
    <property type="project" value="UniProtKB-UniRule"/>
</dbReference>
<gene>
    <name evidence="12" type="primary">ribE</name>
    <name evidence="12" type="ORF">LKD32_10275</name>
</gene>
<feature type="domain" description="Lumazine-binding" evidence="11">
    <location>
        <begin position="1"/>
        <end position="96"/>
    </location>
</feature>
<keyword evidence="8" id="KW-0677">Repeat</keyword>
<evidence type="ECO:0000256" key="3">
    <source>
        <dbReference type="ARBA" id="ARBA00004887"/>
    </source>
</evidence>
<keyword evidence="6" id="KW-0686">Riboflavin biosynthesis</keyword>
<feature type="domain" description="Lumazine-binding" evidence="11">
    <location>
        <begin position="97"/>
        <end position="193"/>
    </location>
</feature>
<dbReference type="PANTHER" id="PTHR21098">
    <property type="entry name" value="RIBOFLAVIN SYNTHASE ALPHA CHAIN"/>
    <property type="match status" value="1"/>
</dbReference>
<name>A0AAE3DLQ5_9FIRM</name>
<comment type="pathway">
    <text evidence="3">Cofactor biosynthesis; riboflavin biosynthesis; riboflavin from 2-hydroxy-3-oxobutyl phosphate and 5-amino-6-(D-ribitylamino)uracil: step 2/2.</text>
</comment>
<comment type="caution">
    <text evidence="12">The sequence shown here is derived from an EMBL/GenBank/DDBJ whole genome shotgun (WGS) entry which is preliminary data.</text>
</comment>
<dbReference type="Pfam" id="PF00677">
    <property type="entry name" value="Lum_binding"/>
    <property type="match status" value="2"/>
</dbReference>
<accession>A0AAE3DLQ5</accession>
<evidence type="ECO:0000256" key="6">
    <source>
        <dbReference type="ARBA" id="ARBA00022619"/>
    </source>
</evidence>
<evidence type="ECO:0000256" key="10">
    <source>
        <dbReference type="PROSITE-ProRule" id="PRU00524"/>
    </source>
</evidence>
<evidence type="ECO:0000256" key="8">
    <source>
        <dbReference type="ARBA" id="ARBA00022737"/>
    </source>
</evidence>
<dbReference type="InterPro" id="IPR023366">
    <property type="entry name" value="ATP_synth_asu-like_sf"/>
</dbReference>
<dbReference type="NCBIfam" id="NF006767">
    <property type="entry name" value="PRK09289.1"/>
    <property type="match status" value="1"/>
</dbReference>
<evidence type="ECO:0000256" key="5">
    <source>
        <dbReference type="ARBA" id="ARBA00013950"/>
    </source>
</evidence>
<evidence type="ECO:0000313" key="12">
    <source>
        <dbReference type="EMBL" id="MCC2165256.1"/>
    </source>
</evidence>
<dbReference type="EMBL" id="JAJEPU010000029">
    <property type="protein sequence ID" value="MCC2165256.1"/>
    <property type="molecule type" value="Genomic_DNA"/>
</dbReference>
<dbReference type="SUPFAM" id="SSF63380">
    <property type="entry name" value="Riboflavin synthase domain-like"/>
    <property type="match status" value="2"/>
</dbReference>
<dbReference type="AlphaFoldDB" id="A0AAE3DLQ5"/>
<proteinExistence type="predicted"/>
<evidence type="ECO:0000256" key="2">
    <source>
        <dbReference type="ARBA" id="ARBA00002803"/>
    </source>
</evidence>
<feature type="repeat" description="Lumazine-binding" evidence="10">
    <location>
        <begin position="1"/>
        <end position="96"/>
    </location>
</feature>
<dbReference type="PIRSF" id="PIRSF000498">
    <property type="entry name" value="Riboflavin_syn_A"/>
    <property type="match status" value="1"/>
</dbReference>
<protein>
    <recommendedName>
        <fullName evidence="5 9">Riboflavin synthase</fullName>
        <ecNumber evidence="4 9">2.5.1.9</ecNumber>
    </recommendedName>
</protein>
<evidence type="ECO:0000256" key="1">
    <source>
        <dbReference type="ARBA" id="ARBA00000968"/>
    </source>
</evidence>